<dbReference type="EMBL" id="CP117812">
    <property type="protein sequence ID" value="WDE99430.1"/>
    <property type="molecule type" value="Genomic_DNA"/>
</dbReference>
<accession>A0ABY7W1W9</accession>
<dbReference type="InterPro" id="IPR000983">
    <property type="entry name" value="Bac_GSPG_pilin"/>
</dbReference>
<keyword evidence="3" id="KW-1185">Reference proteome</keyword>
<dbReference type="PRINTS" id="PR00813">
    <property type="entry name" value="BCTERIALGSPG"/>
</dbReference>
<dbReference type="PANTHER" id="PTHR30093:SF2">
    <property type="entry name" value="TYPE II SECRETION SYSTEM PROTEIN H"/>
    <property type="match status" value="1"/>
</dbReference>
<dbReference type="InterPro" id="IPR012902">
    <property type="entry name" value="N_methyl_site"/>
</dbReference>
<dbReference type="NCBIfam" id="TIGR02532">
    <property type="entry name" value="IV_pilin_GFxxxE"/>
    <property type="match status" value="1"/>
</dbReference>
<evidence type="ECO:0000313" key="3">
    <source>
        <dbReference type="Proteomes" id="UP001214250"/>
    </source>
</evidence>
<proteinExistence type="predicted"/>
<reference evidence="2 3" key="1">
    <citation type="submission" date="2023-02" db="EMBL/GenBank/DDBJ databases">
        <title>Genome sequence of Lentisphaera profundi SAORIC-696.</title>
        <authorList>
            <person name="Kim e."/>
            <person name="Cho J.-C."/>
            <person name="Choi A."/>
            <person name="Kang I."/>
        </authorList>
    </citation>
    <scope>NUCLEOTIDE SEQUENCE [LARGE SCALE GENOMIC DNA]</scope>
    <source>
        <strain evidence="2 3">SAORIC-696</strain>
    </source>
</reference>
<organism evidence="2 3">
    <name type="scientific">Lentisphaera profundi</name>
    <dbReference type="NCBI Taxonomy" id="1658616"/>
    <lineage>
        <taxon>Bacteria</taxon>
        <taxon>Pseudomonadati</taxon>
        <taxon>Lentisphaerota</taxon>
        <taxon>Lentisphaeria</taxon>
        <taxon>Lentisphaerales</taxon>
        <taxon>Lentisphaeraceae</taxon>
        <taxon>Lentisphaera</taxon>
    </lineage>
</organism>
<dbReference type="InterPro" id="IPR045584">
    <property type="entry name" value="Pilin-like"/>
</dbReference>
<dbReference type="PANTHER" id="PTHR30093">
    <property type="entry name" value="GENERAL SECRETION PATHWAY PROTEIN G"/>
    <property type="match status" value="1"/>
</dbReference>
<dbReference type="Gene3D" id="3.30.700.10">
    <property type="entry name" value="Glycoprotein, Type 4 Pilin"/>
    <property type="match status" value="1"/>
</dbReference>
<evidence type="ECO:0000256" key="1">
    <source>
        <dbReference type="ARBA" id="ARBA00022481"/>
    </source>
</evidence>
<dbReference type="Proteomes" id="UP001214250">
    <property type="component" value="Chromosome 2"/>
</dbReference>
<dbReference type="RefSeq" id="WP_274154285.1">
    <property type="nucleotide sequence ID" value="NZ_CP117812.1"/>
</dbReference>
<protein>
    <submittedName>
        <fullName evidence="2">Type II secretion system protein</fullName>
    </submittedName>
</protein>
<name>A0ABY7W1W9_9BACT</name>
<keyword evidence="1" id="KW-0488">Methylation</keyword>
<dbReference type="SUPFAM" id="SSF54523">
    <property type="entry name" value="Pili subunits"/>
    <property type="match status" value="1"/>
</dbReference>
<evidence type="ECO:0000313" key="2">
    <source>
        <dbReference type="EMBL" id="WDE99430.1"/>
    </source>
</evidence>
<gene>
    <name evidence="2" type="ORF">PQO03_16455</name>
</gene>
<sequence>MKKFSLIELLVVVAIIGILSSLLLPALGKSRDKAKMAACKNNMKQIAFMYSMYSDDNDGYYMFNEVGINWNDRLSDYDGRNLTLNQKKAQGNLPSSIFGEDSIYACPADDVVTSFGGNLDCIKLSYSPNGLAGGDGAGGIYDNGRGITGSYNYGNGHVPRSQRISDISKSSESISTFEFSDPSRMLGRNWWSAVGVSGAWGLEDHLEKLPHEGVEKANYMMVDGHVESLNFYKTLQTSGGTMGSFSDTRNTMWDSFK</sequence>